<dbReference type="InterPro" id="IPR020635">
    <property type="entry name" value="Tyr_kinase_cat_dom"/>
</dbReference>
<dbReference type="PANTHER" id="PTHR44329">
    <property type="entry name" value="SERINE/THREONINE-PROTEIN KINASE TNNI3K-RELATED"/>
    <property type="match status" value="1"/>
</dbReference>
<name>L8GRA7_ACACF</name>
<organism evidence="9 10">
    <name type="scientific">Acanthamoeba castellanii (strain ATCC 30010 / Neff)</name>
    <dbReference type="NCBI Taxonomy" id="1257118"/>
    <lineage>
        <taxon>Eukaryota</taxon>
        <taxon>Amoebozoa</taxon>
        <taxon>Discosea</taxon>
        <taxon>Longamoebia</taxon>
        <taxon>Centramoebida</taxon>
        <taxon>Acanthamoebidae</taxon>
        <taxon>Acanthamoeba</taxon>
    </lineage>
</organism>
<evidence type="ECO:0000256" key="5">
    <source>
        <dbReference type="ARBA" id="ARBA00047899"/>
    </source>
</evidence>
<dbReference type="InterPro" id="IPR017441">
    <property type="entry name" value="Protein_kinase_ATP_BS"/>
</dbReference>
<keyword evidence="2 7" id="KW-0547">Nucleotide-binding</keyword>
<dbReference type="STRING" id="1257118.L8GRA7"/>
<dbReference type="CDD" id="cd13999">
    <property type="entry name" value="STKc_MAP3K-like"/>
    <property type="match status" value="1"/>
</dbReference>
<feature type="domain" description="Protein kinase" evidence="8">
    <location>
        <begin position="252"/>
        <end position="613"/>
    </location>
</feature>
<evidence type="ECO:0000313" key="10">
    <source>
        <dbReference type="Proteomes" id="UP000011083"/>
    </source>
</evidence>
<feature type="binding site" evidence="7">
    <location>
        <position position="279"/>
    </location>
    <ligand>
        <name>ATP</name>
        <dbReference type="ChEBI" id="CHEBI:30616"/>
    </ligand>
</feature>
<keyword evidence="3 9" id="KW-0418">Kinase</keyword>
<dbReference type="Proteomes" id="UP000011083">
    <property type="component" value="Unassembled WGS sequence"/>
</dbReference>
<accession>L8GRA7</accession>
<dbReference type="GO" id="GO:0004713">
    <property type="term" value="F:protein tyrosine kinase activity"/>
    <property type="evidence" value="ECO:0007669"/>
    <property type="project" value="InterPro"/>
</dbReference>
<dbReference type="EMBL" id="KB008048">
    <property type="protein sequence ID" value="ELR14651.1"/>
    <property type="molecule type" value="Genomic_DNA"/>
</dbReference>
<keyword evidence="1" id="KW-0808">Transferase</keyword>
<dbReference type="GO" id="GO:0004674">
    <property type="term" value="F:protein serine/threonine kinase activity"/>
    <property type="evidence" value="ECO:0007669"/>
    <property type="project" value="UniProtKB-EC"/>
</dbReference>
<evidence type="ECO:0000256" key="2">
    <source>
        <dbReference type="ARBA" id="ARBA00022741"/>
    </source>
</evidence>
<evidence type="ECO:0000256" key="6">
    <source>
        <dbReference type="ARBA" id="ARBA00048679"/>
    </source>
</evidence>
<keyword evidence="10" id="KW-1185">Reference proteome</keyword>
<dbReference type="Gene3D" id="1.10.510.10">
    <property type="entry name" value="Transferase(Phosphotransferase) domain 1"/>
    <property type="match status" value="1"/>
</dbReference>
<evidence type="ECO:0000256" key="3">
    <source>
        <dbReference type="ARBA" id="ARBA00022777"/>
    </source>
</evidence>
<dbReference type="InterPro" id="IPR000719">
    <property type="entry name" value="Prot_kinase_dom"/>
</dbReference>
<reference evidence="9 10" key="1">
    <citation type="journal article" date="2013" name="Genome Biol.">
        <title>Genome of Acanthamoeba castellanii highlights extensive lateral gene transfer and early evolution of tyrosine kinase signaling.</title>
        <authorList>
            <person name="Clarke M."/>
            <person name="Lohan A.J."/>
            <person name="Liu B."/>
            <person name="Lagkouvardos I."/>
            <person name="Roy S."/>
            <person name="Zafar N."/>
            <person name="Bertelli C."/>
            <person name="Schilde C."/>
            <person name="Kianianmomeni A."/>
            <person name="Burglin T.R."/>
            <person name="Frech C."/>
            <person name="Turcotte B."/>
            <person name="Kopec K.O."/>
            <person name="Synnott J.M."/>
            <person name="Choo C."/>
            <person name="Paponov I."/>
            <person name="Finkler A."/>
            <person name="Soon Heng Tan C."/>
            <person name="Hutchins A.P."/>
            <person name="Weinmeier T."/>
            <person name="Rattei T."/>
            <person name="Chu J.S."/>
            <person name="Gimenez G."/>
            <person name="Irimia M."/>
            <person name="Rigden D.J."/>
            <person name="Fitzpatrick D.A."/>
            <person name="Lorenzo-Morales J."/>
            <person name="Bateman A."/>
            <person name="Chiu C.H."/>
            <person name="Tang P."/>
            <person name="Hegemann P."/>
            <person name="Fromm H."/>
            <person name="Raoult D."/>
            <person name="Greub G."/>
            <person name="Miranda-Saavedra D."/>
            <person name="Chen N."/>
            <person name="Nash P."/>
            <person name="Ginger M.L."/>
            <person name="Horn M."/>
            <person name="Schaap P."/>
            <person name="Caler L."/>
            <person name="Loftus B."/>
        </authorList>
    </citation>
    <scope>NUCLEOTIDE SEQUENCE [LARGE SCALE GENOMIC DNA]</scope>
    <source>
        <strain evidence="9 10">Neff</strain>
    </source>
</reference>
<comment type="catalytic activity">
    <reaction evidence="5">
        <text>L-threonyl-[protein] + ATP = O-phospho-L-threonyl-[protein] + ADP + H(+)</text>
        <dbReference type="Rhea" id="RHEA:46608"/>
        <dbReference type="Rhea" id="RHEA-COMP:11060"/>
        <dbReference type="Rhea" id="RHEA-COMP:11605"/>
        <dbReference type="ChEBI" id="CHEBI:15378"/>
        <dbReference type="ChEBI" id="CHEBI:30013"/>
        <dbReference type="ChEBI" id="CHEBI:30616"/>
        <dbReference type="ChEBI" id="CHEBI:61977"/>
        <dbReference type="ChEBI" id="CHEBI:456216"/>
        <dbReference type="EC" id="2.7.11.1"/>
    </reaction>
</comment>
<dbReference type="PANTHER" id="PTHR44329:SF288">
    <property type="entry name" value="MITOGEN-ACTIVATED PROTEIN KINASE KINASE KINASE 20"/>
    <property type="match status" value="1"/>
</dbReference>
<dbReference type="SMART" id="SM00219">
    <property type="entry name" value="TyrKc"/>
    <property type="match status" value="1"/>
</dbReference>
<dbReference type="InterPro" id="IPR051681">
    <property type="entry name" value="Ser/Thr_Kinases-Pseudokinases"/>
</dbReference>
<gene>
    <name evidence="9" type="ORF">ACA1_066920</name>
</gene>
<protein>
    <submittedName>
        <fullName evidence="9">Protein kinase domain containing protein</fullName>
    </submittedName>
</protein>
<evidence type="ECO:0000256" key="1">
    <source>
        <dbReference type="ARBA" id="ARBA00022679"/>
    </source>
</evidence>
<dbReference type="InterPro" id="IPR001245">
    <property type="entry name" value="Ser-Thr/Tyr_kinase_cat_dom"/>
</dbReference>
<dbReference type="GeneID" id="14915219"/>
<evidence type="ECO:0000259" key="8">
    <source>
        <dbReference type="PROSITE" id="PS50011"/>
    </source>
</evidence>
<keyword evidence="4 7" id="KW-0067">ATP-binding</keyword>
<dbReference type="Gene3D" id="3.30.200.20">
    <property type="entry name" value="Phosphorylase Kinase, domain 1"/>
    <property type="match status" value="1"/>
</dbReference>
<dbReference type="VEuPathDB" id="AmoebaDB:ACA1_066920"/>
<sequence length="618" mass="69238">MIAFGRRYLLSFIPVGLFARLMVRILHVPKTRLIAAWRTGFVMEFITSTNKGDHDHTVDGDSATRNPCLVRAFFEQKSEPQNELVFFMRGHKDELSTDLSAVSSSSSSSSASSSSQSTEGGVVALLEKLVYITDTLFAGFAGLETRKLIPYWLSEEDEEGPADIPSTVDKEAGTTAAAAVDDAAAAGKGKLRSASSLDGSEMTMHCIPYSKAVKAAMKGRKVVNCDGHQLPLALIAPDVAMASVRTVLPEELTVACKIGEGGFGAVLKGFWHGKAVAVKQLHERTGLEKEEEAKYRIKKFDEFKHEAFIMSCLDHPNVVSLYGVQMNPLAMVMEYAPKGDLHRLLNSRQKGTVRCNHSTHNLPLSLRKRRLLSGFGRDDTEHERMLPLVMGDRVVVVSEDEETGLAQVETSYCEKGLFPSACLKKGDEPVPDDKIPWSLRWRIALDIAKGLSHLHSFQPPIVHRDLRSPNIFLVSMDVTAPVLAKVGDFGLARHVNPKLYEALRTWQWLAPEVLNFEQLEYDERADIYSFAIVLWEMASRQTPFLDEYWERFQRNGYFQEKDCQRAIIEDNLRPTIPGNCPPEFADLIQDCWDPNPQRRPPFRAVVKQIEALLDSKRY</sequence>
<proteinExistence type="predicted"/>
<comment type="catalytic activity">
    <reaction evidence="6">
        <text>L-seryl-[protein] + ATP = O-phospho-L-seryl-[protein] + ADP + H(+)</text>
        <dbReference type="Rhea" id="RHEA:17989"/>
        <dbReference type="Rhea" id="RHEA-COMP:9863"/>
        <dbReference type="Rhea" id="RHEA-COMP:11604"/>
        <dbReference type="ChEBI" id="CHEBI:15378"/>
        <dbReference type="ChEBI" id="CHEBI:29999"/>
        <dbReference type="ChEBI" id="CHEBI:30616"/>
        <dbReference type="ChEBI" id="CHEBI:83421"/>
        <dbReference type="ChEBI" id="CHEBI:456216"/>
        <dbReference type="EC" id="2.7.11.1"/>
    </reaction>
</comment>
<dbReference type="KEGG" id="acan:ACA1_066920"/>
<dbReference type="PROSITE" id="PS50011">
    <property type="entry name" value="PROTEIN_KINASE_DOM"/>
    <property type="match status" value="1"/>
</dbReference>
<dbReference type="OrthoDB" id="15882at2759"/>
<dbReference type="PROSITE" id="PS00107">
    <property type="entry name" value="PROTEIN_KINASE_ATP"/>
    <property type="match status" value="1"/>
</dbReference>
<dbReference type="RefSeq" id="XP_004336664.1">
    <property type="nucleotide sequence ID" value="XM_004336616.1"/>
</dbReference>
<evidence type="ECO:0000256" key="7">
    <source>
        <dbReference type="PROSITE-ProRule" id="PRU10141"/>
    </source>
</evidence>
<dbReference type="Pfam" id="PF07714">
    <property type="entry name" value="PK_Tyr_Ser-Thr"/>
    <property type="match status" value="1"/>
</dbReference>
<dbReference type="AlphaFoldDB" id="L8GRA7"/>
<dbReference type="GO" id="GO:0005524">
    <property type="term" value="F:ATP binding"/>
    <property type="evidence" value="ECO:0007669"/>
    <property type="project" value="UniProtKB-UniRule"/>
</dbReference>
<dbReference type="InterPro" id="IPR011009">
    <property type="entry name" value="Kinase-like_dom_sf"/>
</dbReference>
<evidence type="ECO:0000313" key="9">
    <source>
        <dbReference type="EMBL" id="ELR14651.1"/>
    </source>
</evidence>
<dbReference type="SUPFAM" id="SSF56112">
    <property type="entry name" value="Protein kinase-like (PK-like)"/>
    <property type="match status" value="1"/>
</dbReference>
<evidence type="ECO:0000256" key="4">
    <source>
        <dbReference type="ARBA" id="ARBA00022840"/>
    </source>
</evidence>